<accession>A0ABW3CGA2</accession>
<keyword evidence="2" id="KW-1185">Reference proteome</keyword>
<evidence type="ECO:0000313" key="1">
    <source>
        <dbReference type="EMBL" id="MFD0853513.1"/>
    </source>
</evidence>
<dbReference type="EMBL" id="JBHTIR010002228">
    <property type="protein sequence ID" value="MFD0853513.1"/>
    <property type="molecule type" value="Genomic_DNA"/>
</dbReference>
<gene>
    <name evidence="1" type="ORF">ACFQ07_14845</name>
</gene>
<dbReference type="Proteomes" id="UP001597083">
    <property type="component" value="Unassembled WGS sequence"/>
</dbReference>
<feature type="non-terminal residue" evidence="1">
    <location>
        <position position="1"/>
    </location>
</feature>
<comment type="caution">
    <text evidence="1">The sequence shown here is derived from an EMBL/GenBank/DDBJ whole genome shotgun (WGS) entry which is preliminary data.</text>
</comment>
<name>A0ABW3CGA2_9ACTN</name>
<protein>
    <submittedName>
        <fullName evidence="1">Uncharacterized protein</fullName>
    </submittedName>
</protein>
<organism evidence="1 2">
    <name type="scientific">Actinomadura adrarensis</name>
    <dbReference type="NCBI Taxonomy" id="1819600"/>
    <lineage>
        <taxon>Bacteria</taxon>
        <taxon>Bacillati</taxon>
        <taxon>Actinomycetota</taxon>
        <taxon>Actinomycetes</taxon>
        <taxon>Streptosporangiales</taxon>
        <taxon>Thermomonosporaceae</taxon>
        <taxon>Actinomadura</taxon>
    </lineage>
</organism>
<proteinExistence type="predicted"/>
<reference evidence="2" key="1">
    <citation type="journal article" date="2019" name="Int. J. Syst. Evol. Microbiol.">
        <title>The Global Catalogue of Microorganisms (GCM) 10K type strain sequencing project: providing services to taxonomists for standard genome sequencing and annotation.</title>
        <authorList>
            <consortium name="The Broad Institute Genomics Platform"/>
            <consortium name="The Broad Institute Genome Sequencing Center for Infectious Disease"/>
            <person name="Wu L."/>
            <person name="Ma J."/>
        </authorList>
    </citation>
    <scope>NUCLEOTIDE SEQUENCE [LARGE SCALE GENOMIC DNA]</scope>
    <source>
        <strain evidence="2">JCM 31696</strain>
    </source>
</reference>
<evidence type="ECO:0000313" key="2">
    <source>
        <dbReference type="Proteomes" id="UP001597083"/>
    </source>
</evidence>
<sequence length="147" mass="16196">LAGTVTGQDVRKRAPDLVEIVRVVTKQFLGSTPAGSLPMQGNLVSSPWTYRYLPSISQDTWVQVGVWAKFADEGLTPFWLMLHKDDKGTGGFQAALQRLMTSRLSRYVRRDDGYAWVPLNVPADANGPELVEALAKQVGTVLEILKP</sequence>